<comment type="similarity">
    <text evidence="1">Belongs to the sirtuin family. Class I subfamily.</text>
</comment>
<keyword evidence="11" id="KW-1185">Reference proteome</keyword>
<dbReference type="PROSITE" id="PS50305">
    <property type="entry name" value="SIRTUIN"/>
    <property type="match status" value="1"/>
</dbReference>
<dbReference type="Proteomes" id="UP001055219">
    <property type="component" value="Unassembled WGS sequence"/>
</dbReference>
<dbReference type="EMBL" id="JAGIXG020000004">
    <property type="protein sequence ID" value="KAI6784651.1"/>
    <property type="molecule type" value="Genomic_DNA"/>
</dbReference>
<keyword evidence="3" id="KW-0808">Transferase</keyword>
<feature type="binding site" evidence="8">
    <location>
        <position position="161"/>
    </location>
    <ligand>
        <name>Zn(2+)</name>
        <dbReference type="ChEBI" id="CHEBI:29105"/>
    </ligand>
</feature>
<dbReference type="PANTHER" id="PTHR11085">
    <property type="entry name" value="NAD-DEPENDENT PROTEIN DEACYLASE SIRTUIN-5, MITOCHONDRIAL-RELATED"/>
    <property type="match status" value="1"/>
</dbReference>
<feature type="binding site" evidence="8">
    <location>
        <position position="131"/>
    </location>
    <ligand>
        <name>Zn(2+)</name>
        <dbReference type="ChEBI" id="CHEBI:29105"/>
    </ligand>
</feature>
<dbReference type="FunFam" id="3.40.50.1220:FF:000038">
    <property type="entry name" value="NAD-dependent protein deacetylase sirtuin-6 isoform X2"/>
    <property type="match status" value="1"/>
</dbReference>
<dbReference type="GO" id="GO:0003714">
    <property type="term" value="F:transcription corepressor activity"/>
    <property type="evidence" value="ECO:0007669"/>
    <property type="project" value="TreeGrafter"/>
</dbReference>
<dbReference type="PANTHER" id="PTHR11085:SF12">
    <property type="entry name" value="NAD-DEPENDENT PROTEIN DEACYLASE SIRTUIN-6"/>
    <property type="match status" value="1"/>
</dbReference>
<keyword evidence="6" id="KW-0520">NAD</keyword>
<reference evidence="10" key="2">
    <citation type="submission" date="2022-07" db="EMBL/GenBank/DDBJ databases">
        <authorList>
            <person name="Goncalves M.F.M."/>
            <person name="Hilario S."/>
            <person name="Van De Peer Y."/>
            <person name="Esteves A.C."/>
            <person name="Alves A."/>
        </authorList>
    </citation>
    <scope>NUCLEOTIDE SEQUENCE</scope>
    <source>
        <strain evidence="10">MUM 19.33</strain>
    </source>
</reference>
<dbReference type="EC" id="2.3.1.286" evidence="2"/>
<dbReference type="InterPro" id="IPR029035">
    <property type="entry name" value="DHS-like_NAD/FAD-binding_dom"/>
</dbReference>
<dbReference type="AlphaFoldDB" id="A0A9P9Y747"/>
<name>A0A9P9Y747_9HYPO</name>
<dbReference type="SUPFAM" id="SSF52467">
    <property type="entry name" value="DHS-like NAD/FAD-binding domain"/>
    <property type="match status" value="1"/>
</dbReference>
<evidence type="ECO:0000313" key="10">
    <source>
        <dbReference type="EMBL" id="KAI6784651.1"/>
    </source>
</evidence>
<evidence type="ECO:0000259" key="9">
    <source>
        <dbReference type="PROSITE" id="PS50305"/>
    </source>
</evidence>
<dbReference type="OrthoDB" id="424302at2759"/>
<dbReference type="Pfam" id="PF02146">
    <property type="entry name" value="SIR2"/>
    <property type="match status" value="1"/>
</dbReference>
<dbReference type="InterPro" id="IPR003000">
    <property type="entry name" value="Sirtuin"/>
</dbReference>
<sequence>MADSAPRVASKERREPAVTVAKKAAQVAKLIQTSKHLIAFTGAGVSTSAGIPDFRGPDGSWTLRAQGKPRTKAADTLKAIPTASHMAFVELQNHGVLKYLISQNCDGLHRRSGILPERISELHGNSNRETCKGCGEEHLRDFRAVASYEHSDHDHRTGRKCALCNGDLHDSIINFGEDLPEPALSLAKEHAREADVCLVIGSSLTVTPANEIPEMVGGRRSGKLVICNLQQTPIDSLCEVRVFSEGDVFMKSVMEQLGLTIPGFILRRRLSVKVERQEEERYRMTVGGIDTDGTPMSFLQSVRLEGSRRGARSEPFVLLWRDRLRGGDVLQLELEFMGHYNEPKLRVDHVHREEEETINHVLEFDPLTGVWAVNKGI</sequence>
<dbReference type="Gene3D" id="3.40.50.1220">
    <property type="entry name" value="TPP-binding domain"/>
    <property type="match status" value="1"/>
</dbReference>
<feature type="binding site" evidence="8">
    <location>
        <position position="134"/>
    </location>
    <ligand>
        <name>Zn(2+)</name>
        <dbReference type="ChEBI" id="CHEBI:29105"/>
    </ligand>
</feature>
<evidence type="ECO:0000256" key="6">
    <source>
        <dbReference type="ARBA" id="ARBA00023027"/>
    </source>
</evidence>
<feature type="domain" description="Deacetylase sirtuin-type" evidence="9">
    <location>
        <begin position="17"/>
        <end position="260"/>
    </location>
</feature>
<keyword evidence="5 8" id="KW-0862">Zinc</keyword>
<accession>A0A9P9Y747</accession>
<dbReference type="GO" id="GO:0005634">
    <property type="term" value="C:nucleus"/>
    <property type="evidence" value="ECO:0007669"/>
    <property type="project" value="TreeGrafter"/>
</dbReference>
<dbReference type="InterPro" id="IPR050134">
    <property type="entry name" value="NAD-dep_sirtuin_deacylases"/>
</dbReference>
<organism evidence="10 11">
    <name type="scientific">Emericellopsis cladophorae</name>
    <dbReference type="NCBI Taxonomy" id="2686198"/>
    <lineage>
        <taxon>Eukaryota</taxon>
        <taxon>Fungi</taxon>
        <taxon>Dikarya</taxon>
        <taxon>Ascomycota</taxon>
        <taxon>Pezizomycotina</taxon>
        <taxon>Sordariomycetes</taxon>
        <taxon>Hypocreomycetidae</taxon>
        <taxon>Hypocreales</taxon>
        <taxon>Bionectriaceae</taxon>
        <taxon>Emericellopsis</taxon>
    </lineage>
</organism>
<dbReference type="InterPro" id="IPR026590">
    <property type="entry name" value="Ssirtuin_cat_dom"/>
</dbReference>
<dbReference type="GO" id="GO:0046872">
    <property type="term" value="F:metal ion binding"/>
    <property type="evidence" value="ECO:0007669"/>
    <property type="project" value="UniProtKB-KW"/>
</dbReference>
<evidence type="ECO:0000256" key="1">
    <source>
        <dbReference type="ARBA" id="ARBA00006924"/>
    </source>
</evidence>
<evidence type="ECO:0000256" key="5">
    <source>
        <dbReference type="ARBA" id="ARBA00022833"/>
    </source>
</evidence>
<evidence type="ECO:0000313" key="11">
    <source>
        <dbReference type="Proteomes" id="UP001055219"/>
    </source>
</evidence>
<proteinExistence type="inferred from homology"/>
<evidence type="ECO:0000256" key="3">
    <source>
        <dbReference type="ARBA" id="ARBA00022679"/>
    </source>
</evidence>
<protein>
    <recommendedName>
        <fullName evidence="2">protein acetyllysine N-acetyltransferase</fullName>
        <ecNumber evidence="2">2.3.1.286</ecNumber>
    </recommendedName>
</protein>
<gene>
    <name evidence="10" type="ORF">J7T54_006697</name>
</gene>
<feature type="binding site" evidence="8">
    <location>
        <position position="164"/>
    </location>
    <ligand>
        <name>Zn(2+)</name>
        <dbReference type="ChEBI" id="CHEBI:29105"/>
    </ligand>
</feature>
<dbReference type="GO" id="GO:0070403">
    <property type="term" value="F:NAD+ binding"/>
    <property type="evidence" value="ECO:0007669"/>
    <property type="project" value="InterPro"/>
</dbReference>
<dbReference type="GO" id="GO:0017136">
    <property type="term" value="F:histone deacetylase activity, NAD-dependent"/>
    <property type="evidence" value="ECO:0007669"/>
    <property type="project" value="TreeGrafter"/>
</dbReference>
<dbReference type="RefSeq" id="XP_051365507.1">
    <property type="nucleotide sequence ID" value="XM_051503150.1"/>
</dbReference>
<feature type="active site" description="Proton acceptor" evidence="8">
    <location>
        <position position="123"/>
    </location>
</feature>
<comment type="caution">
    <text evidence="10">The sequence shown here is derived from an EMBL/GenBank/DDBJ whole genome shotgun (WGS) entry which is preliminary data.</text>
</comment>
<dbReference type="GO" id="GO:0000122">
    <property type="term" value="P:negative regulation of transcription by RNA polymerase II"/>
    <property type="evidence" value="ECO:0007669"/>
    <property type="project" value="TreeGrafter"/>
</dbReference>
<reference evidence="10" key="1">
    <citation type="journal article" date="2021" name="J Fungi (Basel)">
        <title>Genomic and Metabolomic Analyses of the Marine Fungus Emericellopsis cladophorae: Insights into Saltwater Adaptability Mechanisms and Its Biosynthetic Potential.</title>
        <authorList>
            <person name="Goncalves M.F.M."/>
            <person name="Hilario S."/>
            <person name="Van de Peer Y."/>
            <person name="Esteves A.C."/>
            <person name="Alves A."/>
        </authorList>
    </citation>
    <scope>NUCLEOTIDE SEQUENCE</scope>
    <source>
        <strain evidence="10">MUM 19.33</strain>
    </source>
</reference>
<evidence type="ECO:0000256" key="8">
    <source>
        <dbReference type="PROSITE-ProRule" id="PRU00236"/>
    </source>
</evidence>
<evidence type="ECO:0000256" key="2">
    <source>
        <dbReference type="ARBA" id="ARBA00012928"/>
    </source>
</evidence>
<dbReference type="GeneID" id="75833174"/>
<evidence type="ECO:0000256" key="7">
    <source>
        <dbReference type="ARBA" id="ARBA00038170"/>
    </source>
</evidence>
<keyword evidence="4 8" id="KW-0479">Metal-binding</keyword>
<dbReference type="Gene3D" id="2.20.28.200">
    <property type="match status" value="1"/>
</dbReference>
<comment type="similarity">
    <text evidence="7">Belongs to the sirtuin family. Class IV subfamily.</text>
</comment>
<evidence type="ECO:0000256" key="4">
    <source>
        <dbReference type="ARBA" id="ARBA00022723"/>
    </source>
</evidence>